<dbReference type="AlphaFoldDB" id="A0A7Z2VTX8"/>
<dbReference type="Gene3D" id="1.20.58.380">
    <property type="entry name" value="Flagellar protein flit"/>
    <property type="match status" value="1"/>
</dbReference>
<dbReference type="KEGG" id="mfy:HH212_01415"/>
<evidence type="ECO:0000256" key="4">
    <source>
        <dbReference type="ARBA" id="ARBA00023186"/>
    </source>
</evidence>
<evidence type="ECO:0000256" key="2">
    <source>
        <dbReference type="ARBA" id="ARBA00022490"/>
    </source>
</evidence>
<keyword evidence="7" id="KW-1185">Reference proteome</keyword>
<evidence type="ECO:0000313" key="6">
    <source>
        <dbReference type="EMBL" id="QJD98864.1"/>
    </source>
</evidence>
<sequence length="94" mass="10315">MTSNEVLAMYENMAALTGRMAIAAREGDWNGLARLETQCVLQASAAKAGVPALEGEQRKRKIDLLKQMMANDRAVRDVTEPWMGQLDRALSAAH</sequence>
<proteinExistence type="predicted"/>
<name>A0A7Z2VTX8_9BURK</name>
<gene>
    <name evidence="6" type="ORF">HH212_01415</name>
</gene>
<reference evidence="6 7" key="1">
    <citation type="submission" date="2020-04" db="EMBL/GenBank/DDBJ databases">
        <title>Genome sequencing of novel species.</title>
        <authorList>
            <person name="Heo J."/>
            <person name="Kim S.-J."/>
            <person name="Kim J.-S."/>
            <person name="Hong S.-B."/>
            <person name="Kwon S.-W."/>
        </authorList>
    </citation>
    <scope>NUCLEOTIDE SEQUENCE [LARGE SCALE GENOMIC DNA]</scope>
    <source>
        <strain evidence="6 7">GN2-R2</strain>
    </source>
</reference>
<keyword evidence="6" id="KW-0969">Cilium</keyword>
<keyword evidence="6" id="KW-0966">Cell projection</keyword>
<keyword evidence="4" id="KW-0143">Chaperone</keyword>
<accession>A0A7Z2VTX8</accession>
<comment type="subcellular location">
    <subcellularLocation>
        <location evidence="1">Cytoplasm</location>
        <location evidence="1">Cytosol</location>
    </subcellularLocation>
</comment>
<dbReference type="InterPro" id="IPR008622">
    <property type="entry name" value="FliT"/>
</dbReference>
<evidence type="ECO:0000313" key="7">
    <source>
        <dbReference type="Proteomes" id="UP000502415"/>
    </source>
</evidence>
<organism evidence="6 7">
    <name type="scientific">Massilia forsythiae</name>
    <dbReference type="NCBI Taxonomy" id="2728020"/>
    <lineage>
        <taxon>Bacteria</taxon>
        <taxon>Pseudomonadati</taxon>
        <taxon>Pseudomonadota</taxon>
        <taxon>Betaproteobacteria</taxon>
        <taxon>Burkholderiales</taxon>
        <taxon>Oxalobacteraceae</taxon>
        <taxon>Telluria group</taxon>
        <taxon>Massilia</taxon>
    </lineage>
</organism>
<dbReference type="Proteomes" id="UP000502415">
    <property type="component" value="Chromosome"/>
</dbReference>
<protein>
    <recommendedName>
        <fullName evidence="5">Flagellar protein FliT</fullName>
    </recommendedName>
</protein>
<dbReference type="GO" id="GO:0044781">
    <property type="term" value="P:bacterial-type flagellum organization"/>
    <property type="evidence" value="ECO:0007669"/>
    <property type="project" value="UniProtKB-KW"/>
</dbReference>
<keyword evidence="2" id="KW-0963">Cytoplasm</keyword>
<dbReference type="Pfam" id="PF05400">
    <property type="entry name" value="FliT"/>
    <property type="match status" value="1"/>
</dbReference>
<evidence type="ECO:0000256" key="1">
    <source>
        <dbReference type="ARBA" id="ARBA00004514"/>
    </source>
</evidence>
<keyword evidence="3" id="KW-1005">Bacterial flagellum biogenesis</keyword>
<keyword evidence="6" id="KW-0282">Flagellum</keyword>
<dbReference type="EMBL" id="CP051685">
    <property type="protein sequence ID" value="QJD98864.1"/>
    <property type="molecule type" value="Genomic_DNA"/>
</dbReference>
<evidence type="ECO:0000256" key="5">
    <source>
        <dbReference type="ARBA" id="ARBA00093797"/>
    </source>
</evidence>
<evidence type="ECO:0000256" key="3">
    <source>
        <dbReference type="ARBA" id="ARBA00022795"/>
    </source>
</evidence>